<dbReference type="Proteomes" id="UP001183585">
    <property type="component" value="Unassembled WGS sequence"/>
</dbReference>
<accession>A0ABU2CK55</accession>
<gene>
    <name evidence="2" type="ORF">J2S48_001234</name>
</gene>
<dbReference type="Pfam" id="PF24693">
    <property type="entry name" value="DUF7660"/>
    <property type="match status" value="1"/>
</dbReference>
<dbReference type="RefSeq" id="WP_274998042.1">
    <property type="nucleotide sequence ID" value="NZ_JAJQQP010000020.1"/>
</dbReference>
<name>A0ABU2CK55_9MICO</name>
<evidence type="ECO:0000313" key="3">
    <source>
        <dbReference type="Proteomes" id="UP001183585"/>
    </source>
</evidence>
<organism evidence="2 3">
    <name type="scientific">Promicromonospora iranensis</name>
    <dbReference type="NCBI Taxonomy" id="1105144"/>
    <lineage>
        <taxon>Bacteria</taxon>
        <taxon>Bacillati</taxon>
        <taxon>Actinomycetota</taxon>
        <taxon>Actinomycetes</taxon>
        <taxon>Micrococcales</taxon>
        <taxon>Promicromonosporaceae</taxon>
        <taxon>Promicromonospora</taxon>
    </lineage>
</organism>
<reference evidence="2 3" key="1">
    <citation type="submission" date="2023-07" db="EMBL/GenBank/DDBJ databases">
        <title>Sequencing the genomes of 1000 actinobacteria strains.</title>
        <authorList>
            <person name="Klenk H.-P."/>
        </authorList>
    </citation>
    <scope>NUCLEOTIDE SEQUENCE [LARGE SCALE GENOMIC DNA]</scope>
    <source>
        <strain evidence="2 3">DSM 45554</strain>
    </source>
</reference>
<evidence type="ECO:0000259" key="1">
    <source>
        <dbReference type="Pfam" id="PF24693"/>
    </source>
</evidence>
<dbReference type="InterPro" id="IPR056077">
    <property type="entry name" value="DUF7660"/>
</dbReference>
<proteinExistence type="predicted"/>
<dbReference type="EMBL" id="JAVDYE010000001">
    <property type="protein sequence ID" value="MDR7381719.1"/>
    <property type="molecule type" value="Genomic_DNA"/>
</dbReference>
<feature type="domain" description="DUF7660" evidence="1">
    <location>
        <begin position="65"/>
        <end position="114"/>
    </location>
</feature>
<protein>
    <recommendedName>
        <fullName evidence="1">DUF7660 domain-containing protein</fullName>
    </recommendedName>
</protein>
<comment type="caution">
    <text evidence="2">The sequence shown here is derived from an EMBL/GenBank/DDBJ whole genome shotgun (WGS) entry which is preliminary data.</text>
</comment>
<evidence type="ECO:0000313" key="2">
    <source>
        <dbReference type="EMBL" id="MDR7381719.1"/>
    </source>
</evidence>
<keyword evidence="3" id="KW-1185">Reference proteome</keyword>
<sequence length="114" mass="12637">MAVSAAEYDIFEQMHYVCFHYEFEHGEFDVDEECDAGGCPSAPFGSGKRAVVETARALAIESASGTPWSNPTLHEYLEALAGWIEDSEGHYPRHPPQNGWEVVNDALRAATVYE</sequence>